<proteinExistence type="predicted"/>
<dbReference type="EMBL" id="JACHFJ010000001">
    <property type="protein sequence ID" value="MBB5371996.1"/>
    <property type="molecule type" value="Genomic_DNA"/>
</dbReference>
<organism evidence="1 2">
    <name type="scientific">Acidocella aromatica</name>
    <dbReference type="NCBI Taxonomy" id="1303579"/>
    <lineage>
        <taxon>Bacteria</taxon>
        <taxon>Pseudomonadati</taxon>
        <taxon>Pseudomonadota</taxon>
        <taxon>Alphaproteobacteria</taxon>
        <taxon>Acetobacterales</taxon>
        <taxon>Acidocellaceae</taxon>
        <taxon>Acidocella</taxon>
    </lineage>
</organism>
<comment type="caution">
    <text evidence="1">The sequence shown here is derived from an EMBL/GenBank/DDBJ whole genome shotgun (WGS) entry which is preliminary data.</text>
</comment>
<name>A0A840V8C1_9PROT</name>
<gene>
    <name evidence="1" type="ORF">HNP71_000220</name>
</gene>
<dbReference type="Proteomes" id="UP000553706">
    <property type="component" value="Unassembled WGS sequence"/>
</dbReference>
<sequence>MPDHVEDPGVGPVASGVPPSAAVQAADVLLDRIQLSLDILLPVKATASEASKFCRALARAGFLLRAPEPGAALDQKLKVGPAPVHLPGGASVSLAGQLTLVPNGAGRLQIRRGSTLLPDPMRALRSLLPSPLAAGRGGEDNLAEPYSPGSYVDLLPRQLRAVAEAVDAFVAALAQAAGVASNQLRGAVRVQQAEFCRDYLYEDGAEHFVRRLRDRPILGSRHERGRFFADQLGNGLAVSWHEGTKNAPERKAYPKRSDLVRVEVSLRSRAVVSALRKRLRVPSAAPSLLGADVADELAHLAHGAEALLNEAVDVLNEALVAVPRTGADFLLAFAPLLRLAAPAPKKVGAAGRPRGAEVEPLANQALERLLAEGKFDMRGKAPSNPVLLALKEMQTAGALAVTPRLPRLFTVAPELEAARQALAKVETSPLGGVDEGEV</sequence>
<keyword evidence="2" id="KW-1185">Reference proteome</keyword>
<dbReference type="AlphaFoldDB" id="A0A840V8C1"/>
<dbReference type="RefSeq" id="WP_183264999.1">
    <property type="nucleotide sequence ID" value="NZ_JACHFJ010000001.1"/>
</dbReference>
<protein>
    <submittedName>
        <fullName evidence="1">Uncharacterized protein</fullName>
    </submittedName>
</protein>
<reference evidence="1 2" key="1">
    <citation type="submission" date="2020-08" db="EMBL/GenBank/DDBJ databases">
        <title>Genomic Encyclopedia of Type Strains, Phase IV (KMG-IV): sequencing the most valuable type-strain genomes for metagenomic binning, comparative biology and taxonomic classification.</title>
        <authorList>
            <person name="Goeker M."/>
        </authorList>
    </citation>
    <scope>NUCLEOTIDE SEQUENCE [LARGE SCALE GENOMIC DNA]</scope>
    <source>
        <strain evidence="1 2">DSM 27026</strain>
    </source>
</reference>
<evidence type="ECO:0000313" key="1">
    <source>
        <dbReference type="EMBL" id="MBB5371996.1"/>
    </source>
</evidence>
<accession>A0A840V8C1</accession>
<evidence type="ECO:0000313" key="2">
    <source>
        <dbReference type="Proteomes" id="UP000553706"/>
    </source>
</evidence>